<keyword evidence="6" id="KW-1185">Reference proteome</keyword>
<dbReference type="EMBL" id="JAMOKX010000005">
    <property type="protein sequence ID" value="MCL9819766.1"/>
    <property type="molecule type" value="Genomic_DNA"/>
</dbReference>
<dbReference type="InterPro" id="IPR050748">
    <property type="entry name" value="Glycosyltrans_8_dom-fam"/>
</dbReference>
<keyword evidence="4" id="KW-0472">Membrane</keyword>
<keyword evidence="4" id="KW-1133">Transmembrane helix</keyword>
<dbReference type="Gene3D" id="3.90.550.10">
    <property type="entry name" value="Spore Coat Polysaccharide Biosynthesis Protein SpsA, Chain A"/>
    <property type="match status" value="1"/>
</dbReference>
<proteinExistence type="predicted"/>
<dbReference type="PANTHER" id="PTHR13778">
    <property type="entry name" value="GLYCOSYLTRANSFERASE 8 DOMAIN-CONTAINING PROTEIN"/>
    <property type="match status" value="1"/>
</dbReference>
<organism evidence="5 6">
    <name type="scientific">Helicobacter colisuis</name>
    <dbReference type="NCBI Taxonomy" id="2949739"/>
    <lineage>
        <taxon>Bacteria</taxon>
        <taxon>Pseudomonadati</taxon>
        <taxon>Campylobacterota</taxon>
        <taxon>Epsilonproteobacteria</taxon>
        <taxon>Campylobacterales</taxon>
        <taxon>Helicobacteraceae</taxon>
        <taxon>Helicobacter</taxon>
    </lineage>
</organism>
<evidence type="ECO:0000313" key="5">
    <source>
        <dbReference type="EMBL" id="MCL9819766.1"/>
    </source>
</evidence>
<gene>
    <name evidence="5" type="ORF">NCR95_06270</name>
</gene>
<dbReference type="Proteomes" id="UP001057522">
    <property type="component" value="Unassembled WGS sequence"/>
</dbReference>
<reference evidence="5" key="1">
    <citation type="submission" date="2022-06" db="EMBL/GenBank/DDBJ databases">
        <title>Helicobacter colisuis sp. nov.</title>
        <authorList>
            <person name="Papic B."/>
            <person name="Gruntar I."/>
        </authorList>
    </citation>
    <scope>NUCLEOTIDE SEQUENCE</scope>
    <source>
        <strain evidence="5">11154-15</strain>
    </source>
</reference>
<dbReference type="InterPro" id="IPR029044">
    <property type="entry name" value="Nucleotide-diphossugar_trans"/>
</dbReference>
<keyword evidence="1" id="KW-0328">Glycosyltransferase</keyword>
<dbReference type="Pfam" id="PF01501">
    <property type="entry name" value="Glyco_transf_8"/>
    <property type="match status" value="1"/>
</dbReference>
<dbReference type="SUPFAM" id="SSF53448">
    <property type="entry name" value="Nucleotide-diphospho-sugar transferases"/>
    <property type="match status" value="1"/>
</dbReference>
<evidence type="ECO:0000256" key="3">
    <source>
        <dbReference type="ARBA" id="ARBA00022723"/>
    </source>
</evidence>
<accession>A0ABT0TV18</accession>
<sequence>MFHIFFSADKNYIPYTAVLITSIIKNTNPQKSFKDFCTTPSDSLPSLDYPRLQYDNLDELDKSEGYVFHILSDSIPKDLQTKLQSFIQELSTFYPCTLQIHIINDTDFAHFPISGAAHSSYLPYYRLKWQDYIKPTPQKCLYLDSDMLVLCDLRELFALDLKDNIAGIIGDCGSKNRKIKYQENNHKKTFYFDENYFNSGFLLINSKQYIKEQIWEKCENLAPKCTYIKAADQDLLNFTIPINKRLQLPFAYNFQCITLLYVLCKDECKNRLNYTREDFNKSFKNPKILHYGEKPWRFLQSYQDYKGNNINDIWWKYAKQTPIFGENLLKQKSQINDYKLFAILGYYALLYTTNFLGYFNLSKLLKSDNDSKLLQEVSKIPDSQFGLCCVLGEVILYARKHNKNLLNIIPKIYKIKKHYKKYATHKQSIKS</sequence>
<dbReference type="InterPro" id="IPR002495">
    <property type="entry name" value="Glyco_trans_8"/>
</dbReference>
<keyword evidence="4" id="KW-0812">Transmembrane</keyword>
<name>A0ABT0TV18_9HELI</name>
<dbReference type="CDD" id="cd04194">
    <property type="entry name" value="GT8_A4GalT_like"/>
    <property type="match status" value="1"/>
</dbReference>
<evidence type="ECO:0000313" key="6">
    <source>
        <dbReference type="Proteomes" id="UP001057522"/>
    </source>
</evidence>
<comment type="caution">
    <text evidence="5">The sequence shown here is derived from an EMBL/GenBank/DDBJ whole genome shotgun (WGS) entry which is preliminary data.</text>
</comment>
<evidence type="ECO:0000256" key="1">
    <source>
        <dbReference type="ARBA" id="ARBA00022676"/>
    </source>
</evidence>
<keyword evidence="3" id="KW-0479">Metal-binding</keyword>
<evidence type="ECO:0000256" key="4">
    <source>
        <dbReference type="SAM" id="Phobius"/>
    </source>
</evidence>
<evidence type="ECO:0000256" key="2">
    <source>
        <dbReference type="ARBA" id="ARBA00022679"/>
    </source>
</evidence>
<dbReference type="RefSeq" id="WP_250604552.1">
    <property type="nucleotide sequence ID" value="NZ_JAMOKX010000005.1"/>
</dbReference>
<feature type="transmembrane region" description="Helical" evidence="4">
    <location>
        <begin position="340"/>
        <end position="361"/>
    </location>
</feature>
<dbReference type="PANTHER" id="PTHR13778:SF47">
    <property type="entry name" value="LIPOPOLYSACCHARIDE 1,3-GALACTOSYLTRANSFERASE"/>
    <property type="match status" value="1"/>
</dbReference>
<keyword evidence="2" id="KW-0808">Transferase</keyword>
<protein>
    <submittedName>
        <fullName evidence="5">Glycosyltransferase family 8 protein</fullName>
    </submittedName>
</protein>